<dbReference type="Proteomes" id="UP001589609">
    <property type="component" value="Unassembled WGS sequence"/>
</dbReference>
<evidence type="ECO:0000313" key="2">
    <source>
        <dbReference type="Proteomes" id="UP001589609"/>
    </source>
</evidence>
<protein>
    <submittedName>
        <fullName evidence="1">Ferredoxin</fullName>
    </submittedName>
</protein>
<dbReference type="InterPro" id="IPR036249">
    <property type="entry name" value="Thioredoxin-like_sf"/>
</dbReference>
<dbReference type="RefSeq" id="WP_379949958.1">
    <property type="nucleotide sequence ID" value="NZ_JBHMAF010000080.1"/>
</dbReference>
<dbReference type="SUPFAM" id="SSF52833">
    <property type="entry name" value="Thioredoxin-like"/>
    <property type="match status" value="1"/>
</dbReference>
<dbReference type="CDD" id="cd02980">
    <property type="entry name" value="TRX_Fd_family"/>
    <property type="match status" value="1"/>
</dbReference>
<accession>A0ABV5WHK5</accession>
<organism evidence="1 2">
    <name type="scientific">Ectobacillus funiculus</name>
    <dbReference type="NCBI Taxonomy" id="137993"/>
    <lineage>
        <taxon>Bacteria</taxon>
        <taxon>Bacillati</taxon>
        <taxon>Bacillota</taxon>
        <taxon>Bacilli</taxon>
        <taxon>Bacillales</taxon>
        <taxon>Bacillaceae</taxon>
        <taxon>Ectobacillus</taxon>
    </lineage>
</organism>
<comment type="caution">
    <text evidence="1">The sequence shown here is derived from an EMBL/GenBank/DDBJ whole genome shotgun (WGS) entry which is preliminary data.</text>
</comment>
<dbReference type="EMBL" id="JBHMAF010000080">
    <property type="protein sequence ID" value="MFB9759621.1"/>
    <property type="molecule type" value="Genomic_DNA"/>
</dbReference>
<dbReference type="Pfam" id="PF01257">
    <property type="entry name" value="2Fe-2S_thioredx"/>
    <property type="match status" value="1"/>
</dbReference>
<dbReference type="Gene3D" id="3.40.30.10">
    <property type="entry name" value="Glutaredoxin"/>
    <property type="match status" value="1"/>
</dbReference>
<name>A0ABV5WHK5_9BACI</name>
<sequence>MSTWDLSRTKQHVLLCNGSSCMRKGAEEVTQRIRAELTERNLDDVIHTSRTRCNGRCKDACVVVVYPQGAWYKDMEQADVKQFVDCLVENEVYTDMLTHQYNGEHFVAEPSAVKGTLKAEVAAKVSKLGMERNHA</sequence>
<gene>
    <name evidence="1" type="ORF">ACFFMS_14445</name>
</gene>
<proteinExistence type="predicted"/>
<reference evidence="1 2" key="1">
    <citation type="submission" date="2024-09" db="EMBL/GenBank/DDBJ databases">
        <authorList>
            <person name="Sun Q."/>
            <person name="Mori K."/>
        </authorList>
    </citation>
    <scope>NUCLEOTIDE SEQUENCE [LARGE SCALE GENOMIC DNA]</scope>
    <source>
        <strain evidence="1 2">JCM 11201</strain>
    </source>
</reference>
<evidence type="ECO:0000313" key="1">
    <source>
        <dbReference type="EMBL" id="MFB9759621.1"/>
    </source>
</evidence>
<keyword evidence="2" id="KW-1185">Reference proteome</keyword>